<evidence type="ECO:0000259" key="2">
    <source>
        <dbReference type="Pfam" id="PF09937"/>
    </source>
</evidence>
<dbReference type="eggNOG" id="COG5351">
    <property type="taxonomic scope" value="Bacteria"/>
</dbReference>
<dbReference type="InterPro" id="IPR018683">
    <property type="entry name" value="DUF2169"/>
</dbReference>
<name>Q2SED7_HAHCH</name>
<dbReference type="EMBL" id="CP000155">
    <property type="protein sequence ID" value="ABC30987.1"/>
    <property type="molecule type" value="Genomic_DNA"/>
</dbReference>
<organism evidence="3 4">
    <name type="scientific">Hahella chejuensis (strain KCTC 2396)</name>
    <dbReference type="NCBI Taxonomy" id="349521"/>
    <lineage>
        <taxon>Bacteria</taxon>
        <taxon>Pseudomonadati</taxon>
        <taxon>Pseudomonadota</taxon>
        <taxon>Gammaproteobacteria</taxon>
        <taxon>Oceanospirillales</taxon>
        <taxon>Hahellaceae</taxon>
        <taxon>Hahella</taxon>
    </lineage>
</organism>
<proteinExistence type="predicted"/>
<keyword evidence="4" id="KW-1185">Reference proteome</keyword>
<gene>
    <name evidence="3" type="ordered locus">HCH_04280</name>
</gene>
<evidence type="ECO:0000313" key="4">
    <source>
        <dbReference type="Proteomes" id="UP000000238"/>
    </source>
</evidence>
<protein>
    <submittedName>
        <fullName evidence="3">Uncharacterized protein conserved in bacteria</fullName>
    </submittedName>
</protein>
<sequence>MPHPEITNKTPFVVEPLYLNDEEFVPVLTVVVKATYDIVGNQQLRLADEQAPLCLAGEYWGEPGESSLKYEPECVYFKPAADIVLVGHAYPEHKNDASVKVGIRVGPARKIVQVFGDRQWTMGPSHPIATAPAPFEKIPLIYERAFGGKDPRGDDGEKISQESRNPMGVGYRDPLEDFEEGTPLPNLENPDDLIRAYNDAPAPVGFGFIEGHWEPRIKYTGTYDETWEKTRKPLLPFDFNKRFYNAASPGLVLDGYLAGNEEVTIVNASPRGRLQFFLPNLPAPECHVQLQGGAGSLRDKGELDTLIINTDEHKVFLIWRCVIPLNGGFNSIAEINTQIPGVEVMKHVKLES</sequence>
<evidence type="ECO:0000313" key="3">
    <source>
        <dbReference type="EMBL" id="ABC30987.1"/>
    </source>
</evidence>
<dbReference type="OrthoDB" id="5290767at2"/>
<dbReference type="STRING" id="349521.HCH_04280"/>
<dbReference type="AlphaFoldDB" id="Q2SED7"/>
<evidence type="ECO:0000256" key="1">
    <source>
        <dbReference type="SAM" id="MobiDB-lite"/>
    </source>
</evidence>
<accession>Q2SED7</accession>
<dbReference type="Proteomes" id="UP000000238">
    <property type="component" value="Chromosome"/>
</dbReference>
<dbReference type="HOGENOM" id="CLU_045796_0_0_6"/>
<dbReference type="RefSeq" id="WP_011398054.1">
    <property type="nucleotide sequence ID" value="NC_007645.1"/>
</dbReference>
<feature type="region of interest" description="Disordered" evidence="1">
    <location>
        <begin position="146"/>
        <end position="170"/>
    </location>
</feature>
<feature type="compositionally biased region" description="Basic and acidic residues" evidence="1">
    <location>
        <begin position="146"/>
        <end position="161"/>
    </location>
</feature>
<dbReference type="KEGG" id="hch:HCH_04280"/>
<dbReference type="Pfam" id="PF09937">
    <property type="entry name" value="DUF2169"/>
    <property type="match status" value="1"/>
</dbReference>
<feature type="domain" description="DUF2169" evidence="2">
    <location>
        <begin position="26"/>
        <end position="320"/>
    </location>
</feature>
<reference evidence="3 4" key="1">
    <citation type="journal article" date="2005" name="Nucleic Acids Res.">
        <title>Genomic blueprint of Hahella chejuensis, a marine microbe producing an algicidal agent.</title>
        <authorList>
            <person name="Jeong H."/>
            <person name="Yim J.H."/>
            <person name="Lee C."/>
            <person name="Choi S.-H."/>
            <person name="Park Y.K."/>
            <person name="Yoon S.H."/>
            <person name="Hur C.-G."/>
            <person name="Kang H.-Y."/>
            <person name="Kim D."/>
            <person name="Lee H.H."/>
            <person name="Park K.H."/>
            <person name="Park S.-H."/>
            <person name="Park H.-S."/>
            <person name="Lee H.K."/>
            <person name="Oh T.K."/>
            <person name="Kim J.F."/>
        </authorList>
    </citation>
    <scope>NUCLEOTIDE SEQUENCE [LARGE SCALE GENOMIC DNA]</scope>
    <source>
        <strain evidence="3 4">KCTC 2396</strain>
    </source>
</reference>